<organism evidence="4 5">
    <name type="scientific">Vibrio jasicida</name>
    <dbReference type="NCBI Taxonomy" id="766224"/>
    <lineage>
        <taxon>Bacteria</taxon>
        <taxon>Pseudomonadati</taxon>
        <taxon>Pseudomonadota</taxon>
        <taxon>Gammaproteobacteria</taxon>
        <taxon>Vibrionales</taxon>
        <taxon>Vibrionaceae</taxon>
        <taxon>Vibrio</taxon>
    </lineage>
</organism>
<sequence>MTVTQSLKKRSHWLYALSGLIVGLTANYLPQFIKNAEATPAGSNMAEPVIRDIDQLAALMSSSAVENDLRYKLKKQEFDFQELEKAHTEVTDKMNTLQYGLFKSFENINKLRDKYSDLAFVLEMPEAEMITFSNSVLPTQVKANTFNLLMSSIPLSPVLDEKFQISSGYGSRNLKYEPRASKFHQAVDFGAPIGTPIYAPADGYVEVIRPSNSKVGNGNFIRIDHSYGFATSYSHLDSFNVENNQFVRKGDVIGFTGETGLSTGPHLHYEVLLGRKKLNPEPFLEFHKDPSWENLAKIKGVPWDDFEIAMKETSMKSALVFR</sequence>
<keyword evidence="2" id="KW-0472">Membrane</keyword>
<dbReference type="GO" id="GO:0004222">
    <property type="term" value="F:metalloendopeptidase activity"/>
    <property type="evidence" value="ECO:0007669"/>
    <property type="project" value="TreeGrafter"/>
</dbReference>
<dbReference type="InterPro" id="IPR050570">
    <property type="entry name" value="Cell_wall_metabolism_enzyme"/>
</dbReference>
<feature type="transmembrane region" description="Helical" evidence="2">
    <location>
        <begin position="12"/>
        <end position="29"/>
    </location>
</feature>
<keyword evidence="1" id="KW-0732">Signal</keyword>
<protein>
    <submittedName>
        <fullName evidence="4">Peptidase_M23 domain-containing protein</fullName>
    </submittedName>
</protein>
<dbReference type="SUPFAM" id="SSF51261">
    <property type="entry name" value="Duplicated hybrid motif"/>
    <property type="match status" value="1"/>
</dbReference>
<dbReference type="RefSeq" id="WP_052126621.1">
    <property type="nucleotide sequence ID" value="NZ_CAKMTZ010000082.1"/>
</dbReference>
<keyword evidence="2" id="KW-1133">Transmembrane helix</keyword>
<evidence type="ECO:0000313" key="5">
    <source>
        <dbReference type="Proteomes" id="UP001295462"/>
    </source>
</evidence>
<proteinExistence type="predicted"/>
<name>A0AAU9QK35_9VIBR</name>
<dbReference type="Pfam" id="PF01551">
    <property type="entry name" value="Peptidase_M23"/>
    <property type="match status" value="1"/>
</dbReference>
<keyword evidence="2" id="KW-0812">Transmembrane</keyword>
<feature type="domain" description="M23ase beta-sheet core" evidence="3">
    <location>
        <begin position="182"/>
        <end position="280"/>
    </location>
</feature>
<dbReference type="AlphaFoldDB" id="A0AAU9QK35"/>
<gene>
    <name evidence="4" type="ORF">THF1A12_180021</name>
</gene>
<dbReference type="EMBL" id="CAKMUD010000070">
    <property type="protein sequence ID" value="CAH1582412.1"/>
    <property type="molecule type" value="Genomic_DNA"/>
</dbReference>
<evidence type="ECO:0000313" key="4">
    <source>
        <dbReference type="EMBL" id="CAH1582412.1"/>
    </source>
</evidence>
<evidence type="ECO:0000256" key="1">
    <source>
        <dbReference type="ARBA" id="ARBA00022729"/>
    </source>
</evidence>
<accession>A0AAU9QK35</accession>
<dbReference type="PANTHER" id="PTHR21666">
    <property type="entry name" value="PEPTIDASE-RELATED"/>
    <property type="match status" value="1"/>
</dbReference>
<dbReference type="InterPro" id="IPR011055">
    <property type="entry name" value="Dup_hybrid_motif"/>
</dbReference>
<reference evidence="4" key="1">
    <citation type="submission" date="2022-01" db="EMBL/GenBank/DDBJ databases">
        <authorList>
            <person name="Lagorce A."/>
        </authorList>
    </citation>
    <scope>NUCLEOTIDE SEQUENCE</scope>
    <source>
        <strain evidence="4">Th15_F1_A12</strain>
    </source>
</reference>
<dbReference type="PANTHER" id="PTHR21666:SF289">
    <property type="entry name" value="L-ALA--D-GLU ENDOPEPTIDASE"/>
    <property type="match status" value="1"/>
</dbReference>
<evidence type="ECO:0000259" key="3">
    <source>
        <dbReference type="Pfam" id="PF01551"/>
    </source>
</evidence>
<comment type="caution">
    <text evidence="4">The sequence shown here is derived from an EMBL/GenBank/DDBJ whole genome shotgun (WGS) entry which is preliminary data.</text>
</comment>
<evidence type="ECO:0000256" key="2">
    <source>
        <dbReference type="SAM" id="Phobius"/>
    </source>
</evidence>
<dbReference type="CDD" id="cd12797">
    <property type="entry name" value="M23_peptidase"/>
    <property type="match status" value="1"/>
</dbReference>
<dbReference type="Gene3D" id="2.70.70.10">
    <property type="entry name" value="Glucose Permease (Domain IIA)"/>
    <property type="match status" value="1"/>
</dbReference>
<dbReference type="InterPro" id="IPR016047">
    <property type="entry name" value="M23ase_b-sheet_dom"/>
</dbReference>
<dbReference type="Proteomes" id="UP001295462">
    <property type="component" value="Unassembled WGS sequence"/>
</dbReference>